<dbReference type="PANTHER" id="PTHR13947">
    <property type="entry name" value="GNAT FAMILY N-ACETYLTRANSFERASE"/>
    <property type="match status" value="1"/>
</dbReference>
<dbReference type="InterPro" id="IPR050769">
    <property type="entry name" value="NAT_camello-type"/>
</dbReference>
<proteinExistence type="predicted"/>
<dbReference type="SUPFAM" id="SSF55729">
    <property type="entry name" value="Acyl-CoA N-acyltransferases (Nat)"/>
    <property type="match status" value="1"/>
</dbReference>
<dbReference type="PROSITE" id="PS51186">
    <property type="entry name" value="GNAT"/>
    <property type="match status" value="1"/>
</dbReference>
<keyword evidence="4" id="KW-1185">Reference proteome</keyword>
<dbReference type="InterPro" id="IPR000182">
    <property type="entry name" value="GNAT_dom"/>
</dbReference>
<keyword evidence="1" id="KW-0808">Transferase</keyword>
<dbReference type="EMBL" id="CP047166">
    <property type="protein sequence ID" value="QRF67439.1"/>
    <property type="molecule type" value="Genomic_DNA"/>
</dbReference>
<evidence type="ECO:0000256" key="1">
    <source>
        <dbReference type="ARBA" id="ARBA00022679"/>
    </source>
</evidence>
<dbReference type="Proteomes" id="UP000596387">
    <property type="component" value="Chromosome"/>
</dbReference>
<dbReference type="CDD" id="cd04301">
    <property type="entry name" value="NAT_SF"/>
    <property type="match status" value="1"/>
</dbReference>
<dbReference type="InterPro" id="IPR016181">
    <property type="entry name" value="Acyl_CoA_acyltransferase"/>
</dbReference>
<evidence type="ECO:0000313" key="3">
    <source>
        <dbReference type="EMBL" id="QRF67439.1"/>
    </source>
</evidence>
<evidence type="ECO:0000259" key="2">
    <source>
        <dbReference type="PROSITE" id="PS51186"/>
    </source>
</evidence>
<gene>
    <name evidence="3" type="ORF">GQA70_14660</name>
</gene>
<protein>
    <submittedName>
        <fullName evidence="3">GNAT family N-acetyltransferase</fullName>
    </submittedName>
</protein>
<dbReference type="RefSeq" id="WP_023851298.1">
    <property type="nucleotide sequence ID" value="NZ_CP047166.1"/>
</dbReference>
<reference evidence="3 4" key="1">
    <citation type="submission" date="2019-12" db="EMBL/GenBank/DDBJ databases">
        <title>Complete Genome Sequence of a Quorum-Sensing Bacterium,Rhodobacteraceae bacterium C31, Isolated from a marine microalgae symbiotic bacteria.</title>
        <authorList>
            <person name="Zhang Y."/>
        </authorList>
    </citation>
    <scope>NUCLEOTIDE SEQUENCE [LARGE SCALE GENOMIC DNA]</scope>
    <source>
        <strain evidence="3 4">C31</strain>
    </source>
</reference>
<name>A0ABX7FBG5_9RHOB</name>
<dbReference type="PANTHER" id="PTHR13947:SF37">
    <property type="entry name" value="LD18367P"/>
    <property type="match status" value="1"/>
</dbReference>
<evidence type="ECO:0000313" key="4">
    <source>
        <dbReference type="Proteomes" id="UP000596387"/>
    </source>
</evidence>
<sequence>MRIDLTDLRSGDVDWLVERHGTLYARDEGFDARFPALVRQVLEAFVAGHDPKRERAFIARSGERRLGSIFCVQGPEPGVAKLRLFLLEPGMRGQGLGRRLLAANMEFARDAGYRCMVLWTHESHRAAVALYRRTGWRLVQAEPRVSFGVPVVEQHWEIDL</sequence>
<feature type="domain" description="N-acetyltransferase" evidence="2">
    <location>
        <begin position="6"/>
        <end position="160"/>
    </location>
</feature>
<dbReference type="Pfam" id="PF00583">
    <property type="entry name" value="Acetyltransf_1"/>
    <property type="match status" value="1"/>
</dbReference>
<organism evidence="3 4">
    <name type="scientific">Ponticoccus alexandrii</name>
    <dbReference type="NCBI Taxonomy" id="1943633"/>
    <lineage>
        <taxon>Bacteria</taxon>
        <taxon>Pseudomonadati</taxon>
        <taxon>Pseudomonadota</taxon>
        <taxon>Alphaproteobacteria</taxon>
        <taxon>Rhodobacterales</taxon>
        <taxon>Roseobacteraceae</taxon>
        <taxon>Ponticoccus</taxon>
    </lineage>
</organism>
<accession>A0ABX7FBG5</accession>
<dbReference type="Gene3D" id="3.40.630.30">
    <property type="match status" value="1"/>
</dbReference>